<organism evidence="1 2">
    <name type="scientific">Calorimonas adulescens</name>
    <dbReference type="NCBI Taxonomy" id="2606906"/>
    <lineage>
        <taxon>Bacteria</taxon>
        <taxon>Bacillati</taxon>
        <taxon>Bacillota</taxon>
        <taxon>Clostridia</taxon>
        <taxon>Thermoanaerobacterales</taxon>
        <taxon>Thermoanaerobacteraceae</taxon>
        <taxon>Calorimonas</taxon>
    </lineage>
</organism>
<reference evidence="1 2" key="1">
    <citation type="submission" date="2019-08" db="EMBL/GenBank/DDBJ databases">
        <title>Calorimonas adulescens gen. nov., sp. nov., an anaerobic thermophilic bacterium from Sakhalin hot spring.</title>
        <authorList>
            <person name="Khomyakova M.A."/>
            <person name="Merkel A.Y."/>
            <person name="Novikov A."/>
            <person name="Bonch-Osmolovskaya E.A."/>
            <person name="Slobodkin A.I."/>
        </authorList>
    </citation>
    <scope>NUCLEOTIDE SEQUENCE [LARGE SCALE GENOMIC DNA]</scope>
    <source>
        <strain evidence="1 2">A05MB</strain>
    </source>
</reference>
<dbReference type="EMBL" id="VTPS01000010">
    <property type="protein sequence ID" value="TZE81909.1"/>
    <property type="molecule type" value="Genomic_DNA"/>
</dbReference>
<evidence type="ECO:0000313" key="2">
    <source>
        <dbReference type="Proteomes" id="UP000322976"/>
    </source>
</evidence>
<evidence type="ECO:0008006" key="3">
    <source>
        <dbReference type="Google" id="ProtNLM"/>
    </source>
</evidence>
<dbReference type="AlphaFoldDB" id="A0A5D8QCR8"/>
<name>A0A5D8QCR8_9THEO</name>
<comment type="caution">
    <text evidence="1">The sequence shown here is derived from an EMBL/GenBank/DDBJ whole genome shotgun (WGS) entry which is preliminary data.</text>
</comment>
<protein>
    <recommendedName>
        <fullName evidence="3">Transposase</fullName>
    </recommendedName>
</protein>
<gene>
    <name evidence="1" type="ORF">FWJ32_07835</name>
</gene>
<keyword evidence="2" id="KW-1185">Reference proteome</keyword>
<sequence>MESDGVIIRLQKADKKRGEIKHLAAYEGKEKIGGGRYRLKNKLVVSSLADSEEIWGEAYSKVGHKWDIERVEKAIEEI</sequence>
<evidence type="ECO:0000313" key="1">
    <source>
        <dbReference type="EMBL" id="TZE81909.1"/>
    </source>
</evidence>
<dbReference type="Proteomes" id="UP000322976">
    <property type="component" value="Unassembled WGS sequence"/>
</dbReference>
<accession>A0A5D8QCR8</accession>
<proteinExistence type="predicted"/>